<accession>A0A9E6UKX5</accession>
<dbReference type="Pfam" id="PF13549">
    <property type="entry name" value="ATP-grasp_5"/>
    <property type="match status" value="1"/>
</dbReference>
<keyword evidence="6" id="KW-1185">Reference proteome</keyword>
<keyword evidence="5" id="KW-0436">Ligase</keyword>
<dbReference type="Gene3D" id="3.30.1490.20">
    <property type="entry name" value="ATP-grasp fold, A domain"/>
    <property type="match status" value="1"/>
</dbReference>
<protein>
    <submittedName>
        <fullName evidence="5">Acetate--CoA ligase family protein</fullName>
    </submittedName>
</protein>
<evidence type="ECO:0000256" key="1">
    <source>
        <dbReference type="ARBA" id="ARBA00022532"/>
    </source>
</evidence>
<dbReference type="FunFam" id="3.30.1490.20:FF:000020">
    <property type="entry name" value="Protein lysine acetyltransferase"/>
    <property type="match status" value="1"/>
</dbReference>
<dbReference type="Proteomes" id="UP000825701">
    <property type="component" value="Chromosome"/>
</dbReference>
<dbReference type="InterPro" id="IPR043938">
    <property type="entry name" value="Ligase_CoA_dom"/>
</dbReference>
<dbReference type="EMBL" id="CP081869">
    <property type="protein sequence ID" value="QZN99911.1"/>
    <property type="molecule type" value="Genomic_DNA"/>
</dbReference>
<dbReference type="GO" id="GO:0006099">
    <property type="term" value="P:tricarboxylic acid cycle"/>
    <property type="evidence" value="ECO:0007669"/>
    <property type="project" value="UniProtKB-KW"/>
</dbReference>
<proteinExistence type="inferred from homology"/>
<sequence length="624" mass="64684">MPVVSRRSCGLRIWPQQPAQRSDRGLFRRPGDAVTPIASKSARAASLDVAESVRAVLDGVRAAGRTALTAPEAKVLCDAYGIPLPKEGLATSADQAARLANSIGYPVAMKIVSAEILRKSDAGCVVLGVKSDSEARAAFERIVGNAYRHAGEAIIAGVQIQQMLPSGAVDARISAESDPSFGKLVAFGLGGALGDVLGDRTFHLAPVSHEQALGMVSSIRAQELLDGLRGSPPVNREELADLLVNVSALIGDCPDILRIDLDPVFAAEHFATAVDARIVCDFRPRGERGRRDVAATNSSVDLRVSAGAAKLPAGASGGRGAAFSSRSGAVATSIIGFARSTGMAVSAVVGLDDASEIDEADLLAFFGQEPAASVIAIQCEELLNGRAFVEVASRVSKTKPVLVLKAGRRASDAVADRAETDARDKIYDDLLRAAGVIRSRSLRSMLDCARGLPALPTPKGENVLVISASSGLGALLSDACLDSGLTLMEAPKGLGAELEGLALREDAGESPVEVAEPSPSESYREAVQSALADEAVHALVLGWGQTAASPLAFADQLIELVAGMRAKGVDKPIVAWLAGEAEVEAACEKLYGHGVVARPCTAETPVEVLGAKYQWARGAGLVMA</sequence>
<dbReference type="AlphaFoldDB" id="A0A9E6UKX5"/>
<dbReference type="GO" id="GO:0043758">
    <property type="term" value="F:acetate-CoA ligase (ADP-forming) activity"/>
    <property type="evidence" value="ECO:0007669"/>
    <property type="project" value="InterPro"/>
</dbReference>
<comment type="similarity">
    <text evidence="2">In the N-terminal section; belongs to the acetate CoA ligase alpha subunit family.</text>
</comment>
<evidence type="ECO:0000313" key="5">
    <source>
        <dbReference type="EMBL" id="QZN99911.1"/>
    </source>
</evidence>
<feature type="domain" description="Succinyl-CoA synthetase-like flavodoxin" evidence="3">
    <location>
        <begin position="321"/>
        <end position="450"/>
    </location>
</feature>
<dbReference type="GO" id="GO:0005524">
    <property type="term" value="F:ATP binding"/>
    <property type="evidence" value="ECO:0007669"/>
    <property type="project" value="InterPro"/>
</dbReference>
<dbReference type="Gene3D" id="3.40.50.261">
    <property type="entry name" value="Succinyl-CoA synthetase domains"/>
    <property type="match status" value="2"/>
</dbReference>
<evidence type="ECO:0000256" key="2">
    <source>
        <dbReference type="ARBA" id="ARBA00060888"/>
    </source>
</evidence>
<evidence type="ECO:0000313" key="6">
    <source>
        <dbReference type="Proteomes" id="UP000825701"/>
    </source>
</evidence>
<gene>
    <name evidence="5" type="ORF">K6K41_25320</name>
</gene>
<dbReference type="SUPFAM" id="SSF52210">
    <property type="entry name" value="Succinyl-CoA synthetase domains"/>
    <property type="match status" value="2"/>
</dbReference>
<dbReference type="SUPFAM" id="SSF56059">
    <property type="entry name" value="Glutathione synthetase ATP-binding domain-like"/>
    <property type="match status" value="1"/>
</dbReference>
<organism evidence="5 6">
    <name type="scientific">Chenggangzhangella methanolivorans</name>
    <dbReference type="NCBI Taxonomy" id="1437009"/>
    <lineage>
        <taxon>Bacteria</taxon>
        <taxon>Pseudomonadati</taxon>
        <taxon>Pseudomonadota</taxon>
        <taxon>Alphaproteobacteria</taxon>
        <taxon>Hyphomicrobiales</taxon>
        <taxon>Methylopilaceae</taxon>
        <taxon>Chenggangzhangella</taxon>
    </lineage>
</organism>
<feature type="domain" description="Ligase-CoA" evidence="4">
    <location>
        <begin position="463"/>
        <end position="622"/>
    </location>
</feature>
<dbReference type="Gene3D" id="3.30.470.20">
    <property type="entry name" value="ATP-grasp fold, B domain"/>
    <property type="match status" value="1"/>
</dbReference>
<evidence type="ECO:0000259" key="3">
    <source>
        <dbReference type="Pfam" id="PF13607"/>
    </source>
</evidence>
<dbReference type="InterPro" id="IPR032875">
    <property type="entry name" value="Succ_CoA_lig_flav_dom"/>
</dbReference>
<dbReference type="Pfam" id="PF13607">
    <property type="entry name" value="Succ_CoA_lig"/>
    <property type="match status" value="1"/>
</dbReference>
<dbReference type="PANTHER" id="PTHR42793">
    <property type="entry name" value="COA BINDING DOMAIN CONTAINING PROTEIN"/>
    <property type="match status" value="1"/>
</dbReference>
<dbReference type="InterPro" id="IPR016102">
    <property type="entry name" value="Succinyl-CoA_synth-like"/>
</dbReference>
<dbReference type="PANTHER" id="PTHR42793:SF1">
    <property type="entry name" value="PEPTIDYL-LYSINE N-ACETYLTRANSFERASE PATZ"/>
    <property type="match status" value="1"/>
</dbReference>
<dbReference type="Pfam" id="PF19045">
    <property type="entry name" value="Ligase_CoA_2"/>
    <property type="match status" value="1"/>
</dbReference>
<dbReference type="KEGG" id="cmet:K6K41_25320"/>
<keyword evidence="1" id="KW-0816">Tricarboxylic acid cycle</keyword>
<name>A0A9E6UKX5_9HYPH</name>
<reference evidence="5" key="1">
    <citation type="submission" date="2021-08" db="EMBL/GenBank/DDBJ databases">
        <authorList>
            <person name="Zhang H."/>
            <person name="Xu M."/>
            <person name="Yu Z."/>
            <person name="Yang L."/>
            <person name="Cai Y."/>
        </authorList>
    </citation>
    <scope>NUCLEOTIDE SEQUENCE</scope>
    <source>
        <strain evidence="5">CHL1</strain>
    </source>
</reference>
<dbReference type="InterPro" id="IPR013815">
    <property type="entry name" value="ATP_grasp_subdomain_1"/>
</dbReference>
<evidence type="ECO:0000259" key="4">
    <source>
        <dbReference type="Pfam" id="PF19045"/>
    </source>
</evidence>